<dbReference type="Pfam" id="PF00106">
    <property type="entry name" value="adh_short"/>
    <property type="match status" value="1"/>
</dbReference>
<dbReference type="Proteomes" id="UP000629287">
    <property type="component" value="Unassembled WGS sequence"/>
</dbReference>
<organism evidence="4 5">
    <name type="scientific">Streptomyces stelliscabiei</name>
    <dbReference type="NCBI Taxonomy" id="146820"/>
    <lineage>
        <taxon>Bacteria</taxon>
        <taxon>Bacillati</taxon>
        <taxon>Actinomycetota</taxon>
        <taxon>Actinomycetes</taxon>
        <taxon>Kitasatosporales</taxon>
        <taxon>Streptomycetaceae</taxon>
        <taxon>Streptomyces</taxon>
    </lineage>
</organism>
<evidence type="ECO:0000256" key="1">
    <source>
        <dbReference type="ARBA" id="ARBA00006484"/>
    </source>
</evidence>
<accession>A0A8I0PES6</accession>
<proteinExistence type="inferred from homology"/>
<protein>
    <recommendedName>
        <fullName evidence="6">Short-chain dehydrogenase</fullName>
    </recommendedName>
</protein>
<comment type="caution">
    <text evidence="4">The sequence shown here is derived from an EMBL/GenBank/DDBJ whole genome shotgun (WGS) entry which is preliminary data.</text>
</comment>
<feature type="compositionally biased region" description="Low complexity" evidence="3">
    <location>
        <begin position="9"/>
        <end position="21"/>
    </location>
</feature>
<gene>
    <name evidence="4" type="ORF">H4687_008936</name>
</gene>
<dbReference type="GO" id="GO:0050664">
    <property type="term" value="F:oxidoreductase activity, acting on NAD(P)H, oxygen as acceptor"/>
    <property type="evidence" value="ECO:0007669"/>
    <property type="project" value="TreeGrafter"/>
</dbReference>
<dbReference type="PANTHER" id="PTHR43008">
    <property type="entry name" value="BENZIL REDUCTASE"/>
    <property type="match status" value="1"/>
</dbReference>
<dbReference type="PANTHER" id="PTHR43008:SF4">
    <property type="entry name" value="CHAIN DEHYDROGENASE, PUTATIVE (AFU_ORTHOLOGUE AFUA_4G08710)-RELATED"/>
    <property type="match status" value="1"/>
</dbReference>
<evidence type="ECO:0000256" key="2">
    <source>
        <dbReference type="ARBA" id="ARBA00023002"/>
    </source>
</evidence>
<evidence type="ECO:0000256" key="3">
    <source>
        <dbReference type="SAM" id="MobiDB-lite"/>
    </source>
</evidence>
<dbReference type="SUPFAM" id="SSF51735">
    <property type="entry name" value="NAD(P)-binding Rossmann-fold domains"/>
    <property type="match status" value="1"/>
</dbReference>
<dbReference type="InterPro" id="IPR036291">
    <property type="entry name" value="NAD(P)-bd_dom_sf"/>
</dbReference>
<reference evidence="4 5" key="1">
    <citation type="submission" date="2020-10" db="EMBL/GenBank/DDBJ databases">
        <title>Sequencing the genomes of 1000 actinobacteria strains.</title>
        <authorList>
            <person name="Klenk H.-P."/>
        </authorList>
    </citation>
    <scope>NUCLEOTIDE SEQUENCE [LARGE SCALE GENOMIC DNA]</scope>
    <source>
        <strain evidence="4 5">DSM 41803</strain>
    </source>
</reference>
<name>A0A8I0PES6_9ACTN</name>
<keyword evidence="2" id="KW-0560">Oxidoreductase</keyword>
<dbReference type="EMBL" id="JADBGF010000001">
    <property type="protein sequence ID" value="MBE1602807.1"/>
    <property type="molecule type" value="Genomic_DNA"/>
</dbReference>
<feature type="region of interest" description="Disordered" evidence="3">
    <location>
        <begin position="1"/>
        <end position="32"/>
    </location>
</feature>
<evidence type="ECO:0000313" key="4">
    <source>
        <dbReference type="EMBL" id="MBE1602807.1"/>
    </source>
</evidence>
<dbReference type="Gene3D" id="3.40.50.720">
    <property type="entry name" value="NAD(P)-binding Rossmann-like Domain"/>
    <property type="match status" value="1"/>
</dbReference>
<dbReference type="InterPro" id="IPR002347">
    <property type="entry name" value="SDR_fam"/>
</dbReference>
<sequence length="262" mass="27370">MRSISPTRSHSSAAAPADSAALRPETSFPAAPGSASWICVRTRREIAADISSFHVVGFTPDVCDRSALDDVVAHPCERSGRVDVVIANAGIVGQGSTLRATPAPAVDKVLVVNINGVVNTVNAAMEQIIANQGQVVLISPVFAFLNGVGAGLPDRQFRRALERELRVRVGIGVVIGDLAGLQQHVQRHDHRAGLEDADADAGEVGQVGAGQCDLVARLDPARDEQIRDTVGGGAEGGVRDVVFAEDDRGALRVSGRGVRPQS</sequence>
<dbReference type="OrthoDB" id="151996at2"/>
<keyword evidence="5" id="KW-1185">Reference proteome</keyword>
<evidence type="ECO:0008006" key="6">
    <source>
        <dbReference type="Google" id="ProtNLM"/>
    </source>
</evidence>
<dbReference type="AlphaFoldDB" id="A0A8I0PES6"/>
<comment type="similarity">
    <text evidence="1">Belongs to the short-chain dehydrogenases/reductases (SDR) family.</text>
</comment>
<evidence type="ECO:0000313" key="5">
    <source>
        <dbReference type="Proteomes" id="UP000629287"/>
    </source>
</evidence>